<dbReference type="InterPro" id="IPR003593">
    <property type="entry name" value="AAA+_ATPase"/>
</dbReference>
<dbReference type="CDD" id="cd03257">
    <property type="entry name" value="ABC_NikE_OppD_transporters"/>
    <property type="match status" value="1"/>
</dbReference>
<dbReference type="Pfam" id="PF00005">
    <property type="entry name" value="ABC_tran"/>
    <property type="match status" value="1"/>
</dbReference>
<dbReference type="Proteomes" id="UP001589865">
    <property type="component" value="Unassembled WGS sequence"/>
</dbReference>
<evidence type="ECO:0000259" key="9">
    <source>
        <dbReference type="PROSITE" id="PS50893"/>
    </source>
</evidence>
<dbReference type="InterPro" id="IPR017871">
    <property type="entry name" value="ABC_transporter-like_CS"/>
</dbReference>
<keyword evidence="6 10" id="KW-0067">ATP-binding</keyword>
<evidence type="ECO:0000256" key="2">
    <source>
        <dbReference type="ARBA" id="ARBA00005417"/>
    </source>
</evidence>
<keyword evidence="7" id="KW-0472">Membrane</keyword>
<dbReference type="PROSITE" id="PS50893">
    <property type="entry name" value="ABC_TRANSPORTER_2"/>
    <property type="match status" value="1"/>
</dbReference>
<dbReference type="SUPFAM" id="SSF52540">
    <property type="entry name" value="P-loop containing nucleoside triphosphate hydrolases"/>
    <property type="match status" value="1"/>
</dbReference>
<keyword evidence="11" id="KW-1185">Reference proteome</keyword>
<evidence type="ECO:0000256" key="5">
    <source>
        <dbReference type="ARBA" id="ARBA00022741"/>
    </source>
</evidence>
<evidence type="ECO:0000256" key="1">
    <source>
        <dbReference type="ARBA" id="ARBA00004417"/>
    </source>
</evidence>
<proteinExistence type="inferred from homology"/>
<dbReference type="Gene3D" id="3.40.50.300">
    <property type="entry name" value="P-loop containing nucleotide triphosphate hydrolases"/>
    <property type="match status" value="1"/>
</dbReference>
<evidence type="ECO:0000256" key="8">
    <source>
        <dbReference type="SAM" id="MobiDB-lite"/>
    </source>
</evidence>
<feature type="domain" description="ABC transporter" evidence="9">
    <location>
        <begin position="7"/>
        <end position="251"/>
    </location>
</feature>
<keyword evidence="4" id="KW-1003">Cell membrane</keyword>
<feature type="compositionally biased region" description="Low complexity" evidence="8">
    <location>
        <begin position="358"/>
        <end position="369"/>
    </location>
</feature>
<dbReference type="InterPro" id="IPR050388">
    <property type="entry name" value="ABC_Ni/Peptide_Import"/>
</dbReference>
<evidence type="ECO:0000313" key="10">
    <source>
        <dbReference type="EMBL" id="MFC0407158.1"/>
    </source>
</evidence>
<keyword evidence="3" id="KW-0813">Transport</keyword>
<dbReference type="InterPro" id="IPR013563">
    <property type="entry name" value="Oligopep_ABC_C"/>
</dbReference>
<dbReference type="PROSITE" id="PS00211">
    <property type="entry name" value="ABC_TRANSPORTER_1"/>
    <property type="match status" value="1"/>
</dbReference>
<dbReference type="GO" id="GO:0005524">
    <property type="term" value="F:ATP binding"/>
    <property type="evidence" value="ECO:0007669"/>
    <property type="project" value="UniProtKB-KW"/>
</dbReference>
<dbReference type="SMART" id="SM00382">
    <property type="entry name" value="AAA"/>
    <property type="match status" value="1"/>
</dbReference>
<feature type="region of interest" description="Disordered" evidence="8">
    <location>
        <begin position="358"/>
        <end position="379"/>
    </location>
</feature>
<dbReference type="NCBIfam" id="TIGR01727">
    <property type="entry name" value="oligo_HPY"/>
    <property type="match status" value="1"/>
</dbReference>
<gene>
    <name evidence="10" type="ORF">ACFFGY_02790</name>
</gene>
<dbReference type="Pfam" id="PF08352">
    <property type="entry name" value="oligo_HPY"/>
    <property type="match status" value="1"/>
</dbReference>
<name>A0ABV6JRG3_9PROT</name>
<comment type="similarity">
    <text evidence="2">Belongs to the ABC transporter superfamily.</text>
</comment>
<evidence type="ECO:0000313" key="11">
    <source>
        <dbReference type="Proteomes" id="UP001589865"/>
    </source>
</evidence>
<comment type="subcellular location">
    <subcellularLocation>
        <location evidence="1">Cell inner membrane</location>
        <topology evidence="1">Peripheral membrane protein</topology>
    </subcellularLocation>
</comment>
<sequence>MDDLLVVRDLAVAYASGRVRAVDGAGLRLRQGEMLGLVGESGCGKTTLARALMGVLPGGAQVVRGEILLNGTDLVQLSLAERRARLWREIAFVPQTAMSALDPVYRLRDQMREVLCERGGLRRAEADSRAEELFRAVGLHPRRLADYPHQFSGGMRQRAAIALALALHPRLVIADEPVTALDVIVQRQVLDTFRTLSTELGLSAIIVTHDISVVAYLCGQVAVMYAGRVVEHGPVAAVLEAPAHPYTMGLMNAFPDLDSEEAVLASIEGAPPPLSDPPPGCRFAPRCPFALPVCTTAVPPEVVVGAVPEVMEAGLTGPDATGPAAPGNAVAAPDAARGRADTHWSACHRAAEAAALRPVARRPGTWQGTAGQGAAGAAA</sequence>
<dbReference type="PANTHER" id="PTHR43297:SF2">
    <property type="entry name" value="DIPEPTIDE TRANSPORT ATP-BINDING PROTEIN DPPD"/>
    <property type="match status" value="1"/>
</dbReference>
<evidence type="ECO:0000256" key="3">
    <source>
        <dbReference type="ARBA" id="ARBA00022448"/>
    </source>
</evidence>
<evidence type="ECO:0000256" key="6">
    <source>
        <dbReference type="ARBA" id="ARBA00022840"/>
    </source>
</evidence>
<dbReference type="InterPro" id="IPR003439">
    <property type="entry name" value="ABC_transporter-like_ATP-bd"/>
</dbReference>
<feature type="compositionally biased region" description="Gly residues" evidence="8">
    <location>
        <begin position="370"/>
        <end position="379"/>
    </location>
</feature>
<keyword evidence="5" id="KW-0547">Nucleotide-binding</keyword>
<dbReference type="InterPro" id="IPR027417">
    <property type="entry name" value="P-loop_NTPase"/>
</dbReference>
<comment type="caution">
    <text evidence="10">The sequence shown here is derived from an EMBL/GenBank/DDBJ whole genome shotgun (WGS) entry which is preliminary data.</text>
</comment>
<evidence type="ECO:0000256" key="4">
    <source>
        <dbReference type="ARBA" id="ARBA00022475"/>
    </source>
</evidence>
<dbReference type="RefSeq" id="WP_377042850.1">
    <property type="nucleotide sequence ID" value="NZ_JBHLUN010000002.1"/>
</dbReference>
<accession>A0ABV6JRG3</accession>
<organism evidence="10 11">
    <name type="scientific">Roseomonas elaeocarpi</name>
    <dbReference type="NCBI Taxonomy" id="907779"/>
    <lineage>
        <taxon>Bacteria</taxon>
        <taxon>Pseudomonadati</taxon>
        <taxon>Pseudomonadota</taxon>
        <taxon>Alphaproteobacteria</taxon>
        <taxon>Acetobacterales</taxon>
        <taxon>Roseomonadaceae</taxon>
        <taxon>Roseomonas</taxon>
    </lineage>
</organism>
<reference evidence="10 11" key="1">
    <citation type="submission" date="2024-09" db="EMBL/GenBank/DDBJ databases">
        <authorList>
            <person name="Sun Q."/>
            <person name="Mori K."/>
        </authorList>
    </citation>
    <scope>NUCLEOTIDE SEQUENCE [LARGE SCALE GENOMIC DNA]</scope>
    <source>
        <strain evidence="10 11">TBRC 5777</strain>
    </source>
</reference>
<protein>
    <submittedName>
        <fullName evidence="10">ABC transporter ATP-binding protein</fullName>
    </submittedName>
</protein>
<dbReference type="PANTHER" id="PTHR43297">
    <property type="entry name" value="OLIGOPEPTIDE TRANSPORT ATP-BINDING PROTEIN APPD"/>
    <property type="match status" value="1"/>
</dbReference>
<dbReference type="EMBL" id="JBHLUN010000002">
    <property type="protein sequence ID" value="MFC0407158.1"/>
    <property type="molecule type" value="Genomic_DNA"/>
</dbReference>
<evidence type="ECO:0000256" key="7">
    <source>
        <dbReference type="ARBA" id="ARBA00023136"/>
    </source>
</evidence>